<sequence length="85" mass="8980">MRRICAIALQTPLARCCTSKGLISGPSSNTADEGVMPVTPTPIYSTYVGSRVFSPSHDTENTPLAPVLMSSPYGSSNMYHAGGHH</sequence>
<gene>
    <name evidence="1" type="ORF">ARMOST_07947</name>
</gene>
<dbReference type="Proteomes" id="UP000219338">
    <property type="component" value="Unassembled WGS sequence"/>
</dbReference>
<reference evidence="2" key="1">
    <citation type="journal article" date="2017" name="Nat. Ecol. Evol.">
        <title>Genome expansion and lineage-specific genetic innovations in the forest pathogenic fungi Armillaria.</title>
        <authorList>
            <person name="Sipos G."/>
            <person name="Prasanna A.N."/>
            <person name="Walter M.C."/>
            <person name="O'Connor E."/>
            <person name="Balint B."/>
            <person name="Krizsan K."/>
            <person name="Kiss B."/>
            <person name="Hess J."/>
            <person name="Varga T."/>
            <person name="Slot J."/>
            <person name="Riley R."/>
            <person name="Boka B."/>
            <person name="Rigling D."/>
            <person name="Barry K."/>
            <person name="Lee J."/>
            <person name="Mihaltcheva S."/>
            <person name="LaButti K."/>
            <person name="Lipzen A."/>
            <person name="Waldron R."/>
            <person name="Moloney N.M."/>
            <person name="Sperisen C."/>
            <person name="Kredics L."/>
            <person name="Vagvoelgyi C."/>
            <person name="Patrignani A."/>
            <person name="Fitzpatrick D."/>
            <person name="Nagy I."/>
            <person name="Doyle S."/>
            <person name="Anderson J.B."/>
            <person name="Grigoriev I.V."/>
            <person name="Gueldener U."/>
            <person name="Muensterkoetter M."/>
            <person name="Nagy L.G."/>
        </authorList>
    </citation>
    <scope>NUCLEOTIDE SEQUENCE [LARGE SCALE GENOMIC DNA]</scope>
    <source>
        <strain evidence="2">C18/9</strain>
    </source>
</reference>
<keyword evidence="2" id="KW-1185">Reference proteome</keyword>
<organism evidence="1 2">
    <name type="scientific">Armillaria ostoyae</name>
    <name type="common">Armillaria root rot fungus</name>
    <dbReference type="NCBI Taxonomy" id="47428"/>
    <lineage>
        <taxon>Eukaryota</taxon>
        <taxon>Fungi</taxon>
        <taxon>Dikarya</taxon>
        <taxon>Basidiomycota</taxon>
        <taxon>Agaricomycotina</taxon>
        <taxon>Agaricomycetes</taxon>
        <taxon>Agaricomycetidae</taxon>
        <taxon>Agaricales</taxon>
        <taxon>Marasmiineae</taxon>
        <taxon>Physalacriaceae</taxon>
        <taxon>Armillaria</taxon>
    </lineage>
</organism>
<evidence type="ECO:0000313" key="1">
    <source>
        <dbReference type="EMBL" id="SJL04580.1"/>
    </source>
</evidence>
<name>A0A284R7A7_ARMOS</name>
<evidence type="ECO:0000313" key="2">
    <source>
        <dbReference type="Proteomes" id="UP000219338"/>
    </source>
</evidence>
<dbReference type="EMBL" id="FUEG01000005">
    <property type="protein sequence ID" value="SJL04580.1"/>
    <property type="molecule type" value="Genomic_DNA"/>
</dbReference>
<dbReference type="OrthoDB" id="10523821at2759"/>
<dbReference type="AlphaFoldDB" id="A0A284R7A7"/>
<proteinExistence type="predicted"/>
<accession>A0A284R7A7</accession>
<protein>
    <submittedName>
        <fullName evidence="1">Uncharacterized protein</fullName>
    </submittedName>
</protein>